<sequence>MAAWGPLPGWPELPSRLELSALPPVSLPKKEDDCLSAAPDAESFIPRHPFPLMRIKCRHELGTSTLPEEKRPPSFPQHTSTYPSKSRETFFPLGLFCFAPTCFVSRRPALLRPSRRPTINPEQANGIKFISTSPTKPHVPTRPFLQSMPQQQNGCSRGFM</sequence>
<protein>
    <submittedName>
        <fullName evidence="2">Uncharacterized protein</fullName>
    </submittedName>
</protein>
<feature type="region of interest" description="Disordered" evidence="1">
    <location>
        <begin position="141"/>
        <end position="160"/>
    </location>
</feature>
<organism evidence="2 3">
    <name type="scientific">Phialemonium thermophilum</name>
    <dbReference type="NCBI Taxonomy" id="223376"/>
    <lineage>
        <taxon>Eukaryota</taxon>
        <taxon>Fungi</taxon>
        <taxon>Dikarya</taxon>
        <taxon>Ascomycota</taxon>
        <taxon>Pezizomycotina</taxon>
        <taxon>Sordariomycetes</taxon>
        <taxon>Sordariomycetidae</taxon>
        <taxon>Cephalothecales</taxon>
        <taxon>Cephalothecaceae</taxon>
        <taxon>Phialemonium</taxon>
    </lineage>
</organism>
<name>A0ABR3VUP2_9PEZI</name>
<keyword evidence="3" id="KW-1185">Reference proteome</keyword>
<gene>
    <name evidence="2" type="ORF">VTK73DRAFT_656</name>
</gene>
<accession>A0ABR3VUP2</accession>
<dbReference type="Proteomes" id="UP001586593">
    <property type="component" value="Unassembled WGS sequence"/>
</dbReference>
<evidence type="ECO:0000313" key="3">
    <source>
        <dbReference type="Proteomes" id="UP001586593"/>
    </source>
</evidence>
<comment type="caution">
    <text evidence="2">The sequence shown here is derived from an EMBL/GenBank/DDBJ whole genome shotgun (WGS) entry which is preliminary data.</text>
</comment>
<feature type="compositionally biased region" description="Polar residues" evidence="1">
    <location>
        <begin position="147"/>
        <end position="160"/>
    </location>
</feature>
<proteinExistence type="predicted"/>
<dbReference type="EMBL" id="JAZHXJ010001132">
    <property type="protein sequence ID" value="KAL1845336.1"/>
    <property type="molecule type" value="Genomic_DNA"/>
</dbReference>
<evidence type="ECO:0000256" key="1">
    <source>
        <dbReference type="SAM" id="MobiDB-lite"/>
    </source>
</evidence>
<reference evidence="2 3" key="1">
    <citation type="journal article" date="2024" name="Commun. Biol.">
        <title>Comparative genomic analysis of thermophilic fungi reveals convergent evolutionary adaptations and gene losses.</title>
        <authorList>
            <person name="Steindorff A.S."/>
            <person name="Aguilar-Pontes M.V."/>
            <person name="Robinson A.J."/>
            <person name="Andreopoulos B."/>
            <person name="LaButti K."/>
            <person name="Kuo A."/>
            <person name="Mondo S."/>
            <person name="Riley R."/>
            <person name="Otillar R."/>
            <person name="Haridas S."/>
            <person name="Lipzen A."/>
            <person name="Grimwood J."/>
            <person name="Schmutz J."/>
            <person name="Clum A."/>
            <person name="Reid I.D."/>
            <person name="Moisan M.C."/>
            <person name="Butler G."/>
            <person name="Nguyen T.T.M."/>
            <person name="Dewar K."/>
            <person name="Conant G."/>
            <person name="Drula E."/>
            <person name="Henrissat B."/>
            <person name="Hansel C."/>
            <person name="Singer S."/>
            <person name="Hutchinson M.I."/>
            <person name="de Vries R.P."/>
            <person name="Natvig D.O."/>
            <person name="Powell A.J."/>
            <person name="Tsang A."/>
            <person name="Grigoriev I.V."/>
        </authorList>
    </citation>
    <scope>NUCLEOTIDE SEQUENCE [LARGE SCALE GENOMIC DNA]</scope>
    <source>
        <strain evidence="2 3">ATCC 24622</strain>
    </source>
</reference>
<feature type="region of interest" description="Disordered" evidence="1">
    <location>
        <begin position="61"/>
        <end position="83"/>
    </location>
</feature>
<evidence type="ECO:0000313" key="2">
    <source>
        <dbReference type="EMBL" id="KAL1845336.1"/>
    </source>
</evidence>